<dbReference type="InterPro" id="IPR011766">
    <property type="entry name" value="TPP_enzyme_TPP-bd"/>
</dbReference>
<dbReference type="Pfam" id="PF02776">
    <property type="entry name" value="TPP_enzyme_N"/>
    <property type="match status" value="1"/>
</dbReference>
<dbReference type="InterPro" id="IPR029035">
    <property type="entry name" value="DHS-like_NAD/FAD-binding_dom"/>
</dbReference>
<comment type="caution">
    <text evidence="8">The sequence shown here is derived from an EMBL/GenBank/DDBJ whole genome shotgun (WGS) entry which is preliminary data.</text>
</comment>
<dbReference type="STRING" id="1231391.GCA_000308195_00590"/>
<dbReference type="InterPro" id="IPR012001">
    <property type="entry name" value="Thiamin_PyroP_enz_TPP-bd_dom"/>
</dbReference>
<dbReference type="Gene3D" id="3.40.50.970">
    <property type="match status" value="2"/>
</dbReference>
<keyword evidence="2 3" id="KW-0786">Thiamine pyrophosphate</keyword>
<dbReference type="EMBL" id="QEKO01000002">
    <property type="protein sequence ID" value="PVY62374.1"/>
    <property type="molecule type" value="Genomic_DNA"/>
</dbReference>
<evidence type="ECO:0000256" key="1">
    <source>
        <dbReference type="ARBA" id="ARBA00007812"/>
    </source>
</evidence>
<comment type="similarity">
    <text evidence="1 3">Belongs to the TPP enzyme family.</text>
</comment>
<dbReference type="Proteomes" id="UP000246145">
    <property type="component" value="Unassembled WGS sequence"/>
</dbReference>
<name>A0A2U1CN60_9BURK</name>
<dbReference type="OrthoDB" id="2254214at2"/>
<dbReference type="Pfam" id="PF00205">
    <property type="entry name" value="TPP_enzyme_M"/>
    <property type="match status" value="1"/>
</dbReference>
<feature type="domain" description="Thiamine pyrophosphate enzyme TPP-binding" evidence="6">
    <location>
        <begin position="394"/>
        <end position="536"/>
    </location>
</feature>
<evidence type="ECO:0000313" key="8">
    <source>
        <dbReference type="EMBL" id="PVY62374.1"/>
    </source>
</evidence>
<dbReference type="GO" id="GO:0050660">
    <property type="term" value="F:flavin adenine dinucleotide binding"/>
    <property type="evidence" value="ECO:0007669"/>
    <property type="project" value="TreeGrafter"/>
</dbReference>
<dbReference type="RefSeq" id="WP_116518324.1">
    <property type="nucleotide sequence ID" value="NZ_JACCEX010000002.1"/>
</dbReference>
<dbReference type="CDD" id="cd02002">
    <property type="entry name" value="TPP_BFDC"/>
    <property type="match status" value="1"/>
</dbReference>
<proteinExistence type="inferred from homology"/>
<dbReference type="AlphaFoldDB" id="A0A2U1CN60"/>
<evidence type="ECO:0000256" key="3">
    <source>
        <dbReference type="RuleBase" id="RU362132"/>
    </source>
</evidence>
<dbReference type="GO" id="GO:0019752">
    <property type="term" value="P:carboxylic acid metabolic process"/>
    <property type="evidence" value="ECO:0007669"/>
    <property type="project" value="UniProtKB-ARBA"/>
</dbReference>
<dbReference type="InterPro" id="IPR000399">
    <property type="entry name" value="TPP-bd_CS"/>
</dbReference>
<feature type="region of interest" description="Disordered" evidence="4">
    <location>
        <begin position="342"/>
        <end position="363"/>
    </location>
</feature>
<feature type="domain" description="Thiamine pyrophosphate enzyme central" evidence="5">
    <location>
        <begin position="203"/>
        <end position="337"/>
    </location>
</feature>
<evidence type="ECO:0000259" key="7">
    <source>
        <dbReference type="Pfam" id="PF02776"/>
    </source>
</evidence>
<gene>
    <name evidence="8" type="ORF">C7440_1867</name>
</gene>
<dbReference type="GO" id="GO:0030976">
    <property type="term" value="F:thiamine pyrophosphate binding"/>
    <property type="evidence" value="ECO:0007669"/>
    <property type="project" value="InterPro"/>
</dbReference>
<dbReference type="PROSITE" id="PS00187">
    <property type="entry name" value="TPP_ENZYMES"/>
    <property type="match status" value="1"/>
</dbReference>
<evidence type="ECO:0000313" key="9">
    <source>
        <dbReference type="Proteomes" id="UP000246145"/>
    </source>
</evidence>
<dbReference type="Pfam" id="PF02775">
    <property type="entry name" value="TPP_enzyme_C"/>
    <property type="match status" value="1"/>
</dbReference>
<sequence>MSGQPSSLRATAAADTARPTVRDAVLDLLRSFGMTTIFGNPGSTELALFLDFPDDFSYQLGLQEAVVVGMADGYAQATRKAAFVNLHSAAGVGNAMGAIFTAYKNATPLVISAGQQARSILPYDPFLSSSDPTHLAMPYVKYSVEPARAEDVPQAIARAYYMATQAPCGPVLVSIPSDDWNRPCDYLQPRTVSTTAWPQPEILAQVAEMLNHCERPAFVVGTGVDRDGAWNETVQLAERHNARVWIAPMSARCGFPGDHPLFAGYLPAERAKIVGSLGGHDAILVLGAPAFTYHIEGEGPHLPAGASLAQVIDDPAIAAWAPVGTAMVCGVRAGISALLQASSPPKRPAPPLRQKAPRAEPSSPMPVAYLLQTLDEVRAPDTVIVEESPSARPVMHRYMPIYQSETFYTMASGGLGYGLAATVGVALGMPGKRVIGLVGDGSSMYSIQALWNAVQLQLPITFIIINNQRYAALQEFAHTFGFKPGEHLQGSELPGLDFVALAKGHGCEALRVEDPALLADTLKSALQSKGPILVEVRVA</sequence>
<accession>A0A2U1CN60</accession>
<dbReference type="GO" id="GO:0000287">
    <property type="term" value="F:magnesium ion binding"/>
    <property type="evidence" value="ECO:0007669"/>
    <property type="project" value="InterPro"/>
</dbReference>
<evidence type="ECO:0000259" key="5">
    <source>
        <dbReference type="Pfam" id="PF00205"/>
    </source>
</evidence>
<dbReference type="GO" id="GO:0003984">
    <property type="term" value="F:acetolactate synthase activity"/>
    <property type="evidence" value="ECO:0007669"/>
    <property type="project" value="TreeGrafter"/>
</dbReference>
<dbReference type="PANTHER" id="PTHR18968">
    <property type="entry name" value="THIAMINE PYROPHOSPHATE ENZYMES"/>
    <property type="match status" value="1"/>
</dbReference>
<dbReference type="NCBIfam" id="NF005485">
    <property type="entry name" value="PRK07092.1"/>
    <property type="match status" value="1"/>
</dbReference>
<organism evidence="8 9">
    <name type="scientific">Pusillimonas noertemannii</name>
    <dbReference type="NCBI Taxonomy" id="305977"/>
    <lineage>
        <taxon>Bacteria</taxon>
        <taxon>Pseudomonadati</taxon>
        <taxon>Pseudomonadota</taxon>
        <taxon>Betaproteobacteria</taxon>
        <taxon>Burkholderiales</taxon>
        <taxon>Alcaligenaceae</taxon>
        <taxon>Pusillimonas</taxon>
    </lineage>
</organism>
<evidence type="ECO:0000259" key="6">
    <source>
        <dbReference type="Pfam" id="PF02775"/>
    </source>
</evidence>
<dbReference type="Gene3D" id="3.40.50.1220">
    <property type="entry name" value="TPP-binding domain"/>
    <property type="match status" value="1"/>
</dbReference>
<keyword evidence="9" id="KW-1185">Reference proteome</keyword>
<dbReference type="PANTHER" id="PTHR18968:SF133">
    <property type="entry name" value="BENZOYLFORMATE DECARBOXYLASE"/>
    <property type="match status" value="1"/>
</dbReference>
<evidence type="ECO:0000256" key="2">
    <source>
        <dbReference type="ARBA" id="ARBA00023052"/>
    </source>
</evidence>
<feature type="domain" description="Thiamine pyrophosphate enzyme N-terminal TPP-binding" evidence="7">
    <location>
        <begin position="20"/>
        <end position="119"/>
    </location>
</feature>
<dbReference type="InterPro" id="IPR045229">
    <property type="entry name" value="TPP_enz"/>
</dbReference>
<dbReference type="SUPFAM" id="SSF52467">
    <property type="entry name" value="DHS-like NAD/FAD-binding domain"/>
    <property type="match status" value="1"/>
</dbReference>
<protein>
    <submittedName>
        <fullName evidence="8">Benzoylformate decarboxylase</fullName>
    </submittedName>
</protein>
<dbReference type="InterPro" id="IPR029061">
    <property type="entry name" value="THDP-binding"/>
</dbReference>
<dbReference type="InterPro" id="IPR012000">
    <property type="entry name" value="Thiamin_PyroP_enz_cen_dom"/>
</dbReference>
<reference evidence="8 9" key="1">
    <citation type="submission" date="2018-04" db="EMBL/GenBank/DDBJ databases">
        <title>Genomic Encyclopedia of Type Strains, Phase IV (KMG-IV): sequencing the most valuable type-strain genomes for metagenomic binning, comparative biology and taxonomic classification.</title>
        <authorList>
            <person name="Goeker M."/>
        </authorList>
    </citation>
    <scope>NUCLEOTIDE SEQUENCE [LARGE SCALE GENOMIC DNA]</scope>
    <source>
        <strain evidence="8 9">DSM 10065</strain>
    </source>
</reference>
<dbReference type="SUPFAM" id="SSF52518">
    <property type="entry name" value="Thiamin diphosphate-binding fold (THDP-binding)"/>
    <property type="match status" value="2"/>
</dbReference>
<evidence type="ECO:0000256" key="4">
    <source>
        <dbReference type="SAM" id="MobiDB-lite"/>
    </source>
</evidence>
<dbReference type="CDD" id="cd07035">
    <property type="entry name" value="TPP_PYR_POX_like"/>
    <property type="match status" value="1"/>
</dbReference>